<dbReference type="Pfam" id="PF17212">
    <property type="entry name" value="Tube"/>
    <property type="match status" value="1"/>
</dbReference>
<accession>A0A6S4PAQ3</accession>
<dbReference type="RefSeq" id="YP_009777872.1">
    <property type="nucleotide sequence ID" value="NC_047705.1"/>
</dbReference>
<dbReference type="InterPro" id="IPR033767">
    <property type="entry name" value="Tail_Gp11"/>
</dbReference>
<evidence type="ECO:0000313" key="1">
    <source>
        <dbReference type="EMBL" id="BAQ94330.1"/>
    </source>
</evidence>
<dbReference type="EMBL" id="AP013545">
    <property type="protein sequence ID" value="BAQ94330.1"/>
    <property type="molecule type" value="Genomic_DNA"/>
</dbReference>
<evidence type="ECO:0000313" key="2">
    <source>
        <dbReference type="Proteomes" id="UP000504935"/>
    </source>
</evidence>
<dbReference type="Proteomes" id="UP000504935">
    <property type="component" value="Segment"/>
</dbReference>
<dbReference type="GeneID" id="55412448"/>
<dbReference type="KEGG" id="vg:55412448"/>
<reference evidence="1 2" key="1">
    <citation type="journal article" date="2013" name="PLoS Genet.">
        <title>Expanding the Marine Virosphere Using Metagenomics.</title>
        <authorList>
            <person name="Mizuno C.M."/>
            <person name="Rodriguez-Valera F."/>
            <person name="Kimes N.E."/>
            <person name="Ghai R."/>
        </authorList>
    </citation>
    <scope>NUCLEOTIDE SEQUENCE [LARGE SCALE GENOMIC DNA]</scope>
    <source>
        <strain evidence="1">UvMED-CGR-U-MedDCM-OCT-S46-C10</strain>
    </source>
</reference>
<organism evidence="1 2">
    <name type="scientific">uncultured phage MedDCM-OCT-S46-C10</name>
    <dbReference type="NCBI Taxonomy" id="2741074"/>
    <lineage>
        <taxon>Viruses</taxon>
        <taxon>Duplodnaviria</taxon>
        <taxon>Heunggongvirae</taxon>
        <taxon>Uroviricota</taxon>
        <taxon>Caudoviricetes</taxon>
        <taxon>Autographivirales</taxon>
        <taxon>Foussvirus</taxon>
        <taxon>Foussvirus S46C10</taxon>
    </lineage>
</organism>
<keyword evidence="2" id="KW-1185">Reference proteome</keyword>
<sequence length="203" mass="23199">MTTQINSTNELQAINTMLSFIGESPVSSITGNIGTDVAVAKNILDETSMSVQSQGWFFNRELQITASRDTSNKVPLEANCVQVEASAPYQYFYQYTIRNQYLYDLKNKTEIFTYDPVVDKVLVQQFEHLPEYARRYIIVKASRRFAARYVGATELIKMAQLDEQEAHMAFEQADSRAMDANMINDDYNTSYIAKRGPRRSGRN</sequence>
<name>A0A6S4PAQ3_9CAUD</name>
<protein>
    <submittedName>
        <fullName evidence="1">Tail tubular protein A</fullName>
    </submittedName>
</protein>
<proteinExistence type="predicted"/>